<name>A0ABV8YPM5_9ACTN</name>
<evidence type="ECO:0000313" key="3">
    <source>
        <dbReference type="Proteomes" id="UP001596012"/>
    </source>
</evidence>
<protein>
    <submittedName>
        <fullName evidence="2">Serine/threonine protein phosphatase</fullName>
    </submittedName>
</protein>
<dbReference type="Gene3D" id="3.40.1000.10">
    <property type="entry name" value="Mog1/PsbP, alpha/beta/alpha sandwich"/>
    <property type="match status" value="1"/>
</dbReference>
<proteinExistence type="predicted"/>
<sequence length="182" mass="20136">MAGTLYATTYGGGATDDGARNPGPSAAPPYKPPPVPEGYHLVRDKRHGVAFPIPDGWKLDRRTPEGVTYVDPTELAEITIGVVDPAGSHPVEHFKNIEANTKVNYPTSYRKLRMQKTSFRGQPAAVWEFTFQGRARAFRAIDLGYGREGAKEYDIYLSAPDVQWATYRPVFDKVRNGFTTTG</sequence>
<evidence type="ECO:0000313" key="2">
    <source>
        <dbReference type="EMBL" id="MFC4466019.1"/>
    </source>
</evidence>
<dbReference type="Proteomes" id="UP001596012">
    <property type="component" value="Unassembled WGS sequence"/>
</dbReference>
<dbReference type="EMBL" id="JBHSFG010000028">
    <property type="protein sequence ID" value="MFC4466019.1"/>
    <property type="molecule type" value="Genomic_DNA"/>
</dbReference>
<gene>
    <name evidence="2" type="ORF">ACFPH6_16050</name>
</gene>
<evidence type="ECO:0000256" key="1">
    <source>
        <dbReference type="SAM" id="MobiDB-lite"/>
    </source>
</evidence>
<comment type="caution">
    <text evidence="2">The sequence shown here is derived from an EMBL/GenBank/DDBJ whole genome shotgun (WGS) entry which is preliminary data.</text>
</comment>
<reference evidence="3" key="1">
    <citation type="journal article" date="2019" name="Int. J. Syst. Evol. Microbiol.">
        <title>The Global Catalogue of Microorganisms (GCM) 10K type strain sequencing project: providing services to taxonomists for standard genome sequencing and annotation.</title>
        <authorList>
            <consortium name="The Broad Institute Genomics Platform"/>
            <consortium name="The Broad Institute Genome Sequencing Center for Infectious Disease"/>
            <person name="Wu L."/>
            <person name="Ma J."/>
        </authorList>
    </citation>
    <scope>NUCLEOTIDE SEQUENCE [LARGE SCALE GENOMIC DNA]</scope>
    <source>
        <strain evidence="3">DT43</strain>
    </source>
</reference>
<accession>A0ABV8YPM5</accession>
<organism evidence="2 3">
    <name type="scientific">Streptomyces xiangluensis</name>
    <dbReference type="NCBI Taxonomy" id="2665720"/>
    <lineage>
        <taxon>Bacteria</taxon>
        <taxon>Bacillati</taxon>
        <taxon>Actinomycetota</taxon>
        <taxon>Actinomycetes</taxon>
        <taxon>Kitasatosporales</taxon>
        <taxon>Streptomycetaceae</taxon>
        <taxon>Streptomyces</taxon>
    </lineage>
</organism>
<dbReference type="RefSeq" id="WP_386342434.1">
    <property type="nucleotide sequence ID" value="NZ_JBHSFG010000028.1"/>
</dbReference>
<feature type="compositionally biased region" description="Pro residues" evidence="1">
    <location>
        <begin position="25"/>
        <end position="36"/>
    </location>
</feature>
<keyword evidence="3" id="KW-1185">Reference proteome</keyword>
<feature type="region of interest" description="Disordered" evidence="1">
    <location>
        <begin position="1"/>
        <end position="37"/>
    </location>
</feature>